<keyword evidence="3" id="KW-1185">Reference proteome</keyword>
<sequence>MWGECVCLEDEPERQQDVIGEKETHWCNHTSIEMLRHRALLRPLRLHRAASSGSRLDLDEVLGKRLRETAQELSVEVLPALKVLSESLGLLRQSPALKNWSASDWLVGLSVLAQYKTQQRAEGLHDEAHKKPLLVEKDLLAKLLRYVRVCDAVYASSLAAFCEEAGVDRDRVLRAHPGGVVSPKCVILADHEHRELVLVIRGTASLLDFCTDLCLQNEPFQDGQGHRGMVHATTWLVRHLRDDLQELSEKYPDYRVVATGHSLGAAVAALSAMQLKDDFPDIHCYGFGTPACVTRELATDSYDLVTSVVNGYDCVPRLHQHSLLKLQDEISRFNWRAVLKEMVSEEIRKQKLAVEKQQRAKLEEIQTSLRKMDHLQLKQRTSEATAKLDEVKKLASNNIKEFASDVDTLLGDKLDAAFSLFKTDKLSLEHVSFIKNLLNLEDVKKGDSFWWKRMDETVLALERMSESINKPEELERVLVELKEVLQKTTNTTKKLLKSDDDSDMAESTQLQLFRSRIDDIIDKTRASLKTQISEKVSKVTTAVTSNVKDYVDTLKEETEALSSIVQEELDDVADAISRNLPFVVGLNTENKSDPETQAAADYKKDRHDVFADAAASERIEGEWSQDAEEQWERLKHEQRQWEEENMLRHDPLFPPGRILYLNRVVAPGPSPKAHNVSIKSSEKNHKVPDVVEFVEVATDEFGRVVLSNRMLLDHLCTDYERVLQSQAKLLEPAP</sequence>
<name>A0AAD9LA34_9STRA</name>
<dbReference type="SUPFAM" id="SSF53474">
    <property type="entry name" value="alpha/beta-Hydrolases"/>
    <property type="match status" value="1"/>
</dbReference>
<accession>A0AAD9LA34</accession>
<dbReference type="EMBL" id="JASMQC010000056">
    <property type="protein sequence ID" value="KAK1928838.1"/>
    <property type="molecule type" value="Genomic_DNA"/>
</dbReference>
<evidence type="ECO:0000313" key="2">
    <source>
        <dbReference type="EMBL" id="KAK1928838.1"/>
    </source>
</evidence>
<proteinExistence type="predicted"/>
<dbReference type="InterPro" id="IPR029058">
    <property type="entry name" value="AB_hydrolase_fold"/>
</dbReference>
<dbReference type="PANTHER" id="PTHR46023:SF6">
    <property type="entry name" value="LIPASE CLASS 3 FAMILY PROTEIN"/>
    <property type="match status" value="1"/>
</dbReference>
<gene>
    <name evidence="2" type="ORF">P3T76_015627</name>
</gene>
<dbReference type="Proteomes" id="UP001259832">
    <property type="component" value="Unassembled WGS sequence"/>
</dbReference>
<dbReference type="InterPro" id="IPR002921">
    <property type="entry name" value="Fungal_lipase-type"/>
</dbReference>
<evidence type="ECO:0000259" key="1">
    <source>
        <dbReference type="Pfam" id="PF01764"/>
    </source>
</evidence>
<organism evidence="2 3">
    <name type="scientific">Phytophthora citrophthora</name>
    <dbReference type="NCBI Taxonomy" id="4793"/>
    <lineage>
        <taxon>Eukaryota</taxon>
        <taxon>Sar</taxon>
        <taxon>Stramenopiles</taxon>
        <taxon>Oomycota</taxon>
        <taxon>Peronosporomycetes</taxon>
        <taxon>Peronosporales</taxon>
        <taxon>Peronosporaceae</taxon>
        <taxon>Phytophthora</taxon>
    </lineage>
</organism>
<feature type="domain" description="Fungal lipase-type" evidence="1">
    <location>
        <begin position="197"/>
        <end position="319"/>
    </location>
</feature>
<evidence type="ECO:0000313" key="3">
    <source>
        <dbReference type="Proteomes" id="UP001259832"/>
    </source>
</evidence>
<dbReference type="Pfam" id="PF01764">
    <property type="entry name" value="Lipase_3"/>
    <property type="match status" value="1"/>
</dbReference>
<comment type="caution">
    <text evidence="2">The sequence shown here is derived from an EMBL/GenBank/DDBJ whole genome shotgun (WGS) entry which is preliminary data.</text>
</comment>
<dbReference type="PANTHER" id="PTHR46023">
    <property type="entry name" value="LIPASE CLASS 3 PROTEIN-LIKE"/>
    <property type="match status" value="1"/>
</dbReference>
<dbReference type="AlphaFoldDB" id="A0AAD9LA34"/>
<reference evidence="2" key="1">
    <citation type="submission" date="2023-08" db="EMBL/GenBank/DDBJ databases">
        <title>Reference Genome Resource for the Citrus Pathogen Phytophthora citrophthora.</title>
        <authorList>
            <person name="Moller H."/>
            <person name="Coetzee B."/>
            <person name="Rose L.J."/>
            <person name="Van Niekerk J.M."/>
        </authorList>
    </citation>
    <scope>NUCLEOTIDE SEQUENCE</scope>
    <source>
        <strain evidence="2">STE-U-9442</strain>
    </source>
</reference>
<protein>
    <submittedName>
        <fullName evidence="2">Sn1-specific diacylglycerol lipase beta</fullName>
    </submittedName>
</protein>
<dbReference type="CDD" id="cd00519">
    <property type="entry name" value="Lipase_3"/>
    <property type="match status" value="1"/>
</dbReference>
<dbReference type="GO" id="GO:0006629">
    <property type="term" value="P:lipid metabolic process"/>
    <property type="evidence" value="ECO:0007669"/>
    <property type="project" value="InterPro"/>
</dbReference>
<dbReference type="Gene3D" id="3.40.50.1820">
    <property type="entry name" value="alpha/beta hydrolase"/>
    <property type="match status" value="1"/>
</dbReference>